<dbReference type="EMBL" id="JACSQC010000002">
    <property type="protein sequence ID" value="MBD8043278.1"/>
    <property type="molecule type" value="Genomic_DNA"/>
</dbReference>
<name>A0ABR8YGE1_9MICC</name>
<feature type="region of interest" description="Disordered" evidence="9">
    <location>
        <begin position="291"/>
        <end position="386"/>
    </location>
</feature>
<evidence type="ECO:0000256" key="1">
    <source>
        <dbReference type="ARBA" id="ARBA00004651"/>
    </source>
</evidence>
<dbReference type="PANTHER" id="PTHR30003">
    <property type="entry name" value="L-LACTATE PERMEASE"/>
    <property type="match status" value="1"/>
</dbReference>
<organism evidence="10 11">
    <name type="scientific">Arthrobacter pullicola</name>
    <dbReference type="NCBI Taxonomy" id="2762224"/>
    <lineage>
        <taxon>Bacteria</taxon>
        <taxon>Bacillati</taxon>
        <taxon>Actinomycetota</taxon>
        <taxon>Actinomycetes</taxon>
        <taxon>Micrococcales</taxon>
        <taxon>Micrococcaceae</taxon>
        <taxon>Arthrobacter</taxon>
    </lineage>
</organism>
<feature type="transmembrane region" description="Helical" evidence="8">
    <location>
        <begin position="528"/>
        <end position="549"/>
    </location>
</feature>
<comment type="subcellular location">
    <subcellularLocation>
        <location evidence="1 8">Cell membrane</location>
        <topology evidence="1 8">Multi-pass membrane protein</topology>
    </subcellularLocation>
</comment>
<evidence type="ECO:0000256" key="8">
    <source>
        <dbReference type="RuleBase" id="RU365092"/>
    </source>
</evidence>
<dbReference type="InterPro" id="IPR003804">
    <property type="entry name" value="Lactate_perm"/>
</dbReference>
<comment type="similarity">
    <text evidence="2 8">Belongs to the lactate permease family.</text>
</comment>
<protein>
    <recommendedName>
        <fullName evidence="8">L-lactate permease</fullName>
    </recommendedName>
</protein>
<keyword evidence="5 8" id="KW-0812">Transmembrane</keyword>
<feature type="transmembrane region" description="Helical" evidence="8">
    <location>
        <begin position="42"/>
        <end position="68"/>
    </location>
</feature>
<feature type="transmembrane region" description="Helical" evidence="8">
    <location>
        <begin position="74"/>
        <end position="93"/>
    </location>
</feature>
<evidence type="ECO:0000256" key="6">
    <source>
        <dbReference type="ARBA" id="ARBA00022989"/>
    </source>
</evidence>
<feature type="transmembrane region" description="Helical" evidence="8">
    <location>
        <begin position="621"/>
        <end position="648"/>
    </location>
</feature>
<feature type="transmembrane region" description="Helical" evidence="8">
    <location>
        <begin position="228"/>
        <end position="248"/>
    </location>
</feature>
<evidence type="ECO:0000313" key="10">
    <source>
        <dbReference type="EMBL" id="MBD8043278.1"/>
    </source>
</evidence>
<feature type="transmembrane region" description="Helical" evidence="8">
    <location>
        <begin position="163"/>
        <end position="185"/>
    </location>
</feature>
<feature type="transmembrane region" description="Helical" evidence="8">
    <location>
        <begin position="114"/>
        <end position="131"/>
    </location>
</feature>
<evidence type="ECO:0000256" key="3">
    <source>
        <dbReference type="ARBA" id="ARBA00022448"/>
    </source>
</evidence>
<keyword evidence="7 8" id="KW-0472">Membrane</keyword>
<feature type="transmembrane region" description="Helical" evidence="8">
    <location>
        <begin position="394"/>
        <end position="413"/>
    </location>
</feature>
<evidence type="ECO:0000256" key="5">
    <source>
        <dbReference type="ARBA" id="ARBA00022692"/>
    </source>
</evidence>
<sequence>MESFTPTTNPVGESIALSALLALVPLLVFFLLLAFAKTKAYIAGACALAAALVIAVLGFGMPVGLAFLSATQGAAFGLFPVVWIIVMAVWLYQVTVRSGRFEDLRRVFDTVGGGDIRVQALLVAFCFGGLLEALAGFGAPVAITVTMLLAIGIAPIRAATAVLVANTAPVAFGALAIPITTAANLTSYTGDEIGAVVGRQTPLLAFIVPLILLFILDGRRGLRECWPVALFTGVVFSIFQFLCSNYFSYELTDIVASLIAMAAAVAFLRFWQPRGSAQASDRMHGELEAARAGGWTPAGAKGSGGTGPEGHSRGHDGGPSAAAGSSGQSGGSSGQPGSSGHSGTGGSSGPPEYVGGQRGAHAAGSAAERGTGKSASTGGLDGQGQDRLTPSRGWMALFPYVLVIVIFGIANLWTLGVDIPEALARTTVEIPWPWLHEALLDADGQTQSSTIYSFDWLVSPGTLLLISGLIVALVYSRFDDRGRYPLTMGGAMQEMWLTAKRMKSAALTILGVLALAYVMNFSGQTISIGTWLAATGAFFAFLSPVLGWIGTAVTGSDTSANALFAKLQETAGQAAGLDPKLMVAANTGGGVMGKLISPQNLAIGAAAVNMSGQESVLFRKVFGWSVGLLLALCVIVFLQSTPVLSWMIPG</sequence>
<evidence type="ECO:0000256" key="7">
    <source>
        <dbReference type="ARBA" id="ARBA00023136"/>
    </source>
</evidence>
<keyword evidence="3 8" id="KW-0813">Transport</keyword>
<feature type="transmembrane region" description="Helical" evidence="8">
    <location>
        <begin position="254"/>
        <end position="271"/>
    </location>
</feature>
<feature type="transmembrane region" description="Helical" evidence="8">
    <location>
        <begin position="137"/>
        <end position="156"/>
    </location>
</feature>
<feature type="transmembrane region" description="Helical" evidence="8">
    <location>
        <begin position="505"/>
        <end position="522"/>
    </location>
</feature>
<dbReference type="RefSeq" id="WP_191746195.1">
    <property type="nucleotide sequence ID" value="NZ_JACSQC010000002.1"/>
</dbReference>
<accession>A0ABR8YGE1</accession>
<evidence type="ECO:0000256" key="9">
    <source>
        <dbReference type="SAM" id="MobiDB-lite"/>
    </source>
</evidence>
<keyword evidence="11" id="KW-1185">Reference proteome</keyword>
<feature type="transmembrane region" description="Helical" evidence="8">
    <location>
        <begin position="15"/>
        <end position="35"/>
    </location>
</feature>
<reference evidence="10 11" key="1">
    <citation type="submission" date="2020-08" db="EMBL/GenBank/DDBJ databases">
        <title>A Genomic Blueprint of the Chicken Gut Microbiome.</title>
        <authorList>
            <person name="Gilroy R."/>
            <person name="Ravi A."/>
            <person name="Getino M."/>
            <person name="Pursley I."/>
            <person name="Horton D.L."/>
            <person name="Alikhan N.-F."/>
            <person name="Baker D."/>
            <person name="Gharbi K."/>
            <person name="Hall N."/>
            <person name="Watson M."/>
            <person name="Adriaenssens E.M."/>
            <person name="Foster-Nyarko E."/>
            <person name="Jarju S."/>
            <person name="Secka A."/>
            <person name="Antonio M."/>
            <person name="Oren A."/>
            <person name="Chaudhuri R."/>
            <person name="La Ragione R.M."/>
            <person name="Hildebrand F."/>
            <person name="Pallen M.J."/>
        </authorList>
    </citation>
    <scope>NUCLEOTIDE SEQUENCE [LARGE SCALE GENOMIC DNA]</scope>
    <source>
        <strain evidence="10 11">Sa2BUA2</strain>
    </source>
</reference>
<dbReference type="Pfam" id="PF02652">
    <property type="entry name" value="Lactate_perm"/>
    <property type="match status" value="2"/>
</dbReference>
<proteinExistence type="inferred from homology"/>
<keyword evidence="6 8" id="KW-1133">Transmembrane helix</keyword>
<comment type="function">
    <text evidence="8">Uptake of L-lactate across the membrane. Can also transport D-lactate and glycolate.</text>
</comment>
<evidence type="ECO:0000256" key="4">
    <source>
        <dbReference type="ARBA" id="ARBA00022475"/>
    </source>
</evidence>
<dbReference type="PANTHER" id="PTHR30003:SF0">
    <property type="entry name" value="GLYCOLATE PERMEASE GLCA-RELATED"/>
    <property type="match status" value="1"/>
</dbReference>
<feature type="transmembrane region" description="Helical" evidence="8">
    <location>
        <begin position="456"/>
        <end position="475"/>
    </location>
</feature>
<feature type="transmembrane region" description="Helical" evidence="8">
    <location>
        <begin position="197"/>
        <end position="216"/>
    </location>
</feature>
<evidence type="ECO:0000256" key="2">
    <source>
        <dbReference type="ARBA" id="ARBA00010100"/>
    </source>
</evidence>
<evidence type="ECO:0000313" key="11">
    <source>
        <dbReference type="Proteomes" id="UP000652763"/>
    </source>
</evidence>
<dbReference type="Proteomes" id="UP000652763">
    <property type="component" value="Unassembled WGS sequence"/>
</dbReference>
<comment type="caution">
    <text evidence="10">The sequence shown here is derived from an EMBL/GenBank/DDBJ whole genome shotgun (WGS) entry which is preliminary data.</text>
</comment>
<gene>
    <name evidence="10" type="ORF">H9638_05570</name>
</gene>
<keyword evidence="4 8" id="KW-1003">Cell membrane</keyword>